<dbReference type="Gene3D" id="3.40.50.300">
    <property type="entry name" value="P-loop containing nucleotide triphosphate hydrolases"/>
    <property type="match status" value="1"/>
</dbReference>
<dbReference type="InterPro" id="IPR003593">
    <property type="entry name" value="AAA+_ATPase"/>
</dbReference>
<dbReference type="Pfam" id="PF00005">
    <property type="entry name" value="ABC_tran"/>
    <property type="match status" value="1"/>
</dbReference>
<sequence length="247" mass="27342">MEPLLNIQNLSVSVDDNEILHDLNLKVGRGETHVLMGPNGAGKSTLGNALMGNPQYKITSGTVIFNGKNILEESVCDRAKEGLFMSFQNPIEVPGVSLSNFIRTALEQRTGKRIRLWDFKKEIDQKLKVLDMDPSYADRDLNVGFSGGEKKKAEILQMLMLKPSLAILDETDSGLDVDAVRTVSNGVKEYQKDKDGALLIITHSTRILEALHVDATHVLVNGHIVEDGGAELVDEINERGFERFEEK</sequence>
<dbReference type="GO" id="GO:0005524">
    <property type="term" value="F:ATP binding"/>
    <property type="evidence" value="ECO:0007669"/>
    <property type="project" value="UniProtKB-KW"/>
</dbReference>
<dbReference type="NCBIfam" id="TIGR01978">
    <property type="entry name" value="sufC"/>
    <property type="match status" value="1"/>
</dbReference>
<dbReference type="PROSITE" id="PS00211">
    <property type="entry name" value="ABC_TRANSPORTER_1"/>
    <property type="match status" value="1"/>
</dbReference>
<dbReference type="PANTHER" id="PTHR43204:SF1">
    <property type="entry name" value="ABC TRANSPORTER I FAMILY MEMBER 6, CHLOROPLASTIC"/>
    <property type="match status" value="1"/>
</dbReference>
<comment type="similarity">
    <text evidence="1">Belongs to the ABC transporter superfamily. Ycf16 family.</text>
</comment>
<organism evidence="5 6">
    <name type="scientific">Porcincola intestinalis</name>
    <dbReference type="NCBI Taxonomy" id="2606632"/>
    <lineage>
        <taxon>Bacteria</taxon>
        <taxon>Bacillati</taxon>
        <taxon>Bacillota</taxon>
        <taxon>Clostridia</taxon>
        <taxon>Lachnospirales</taxon>
        <taxon>Lachnospiraceae</taxon>
        <taxon>Porcincola</taxon>
    </lineage>
</organism>
<keyword evidence="6" id="KW-1185">Reference proteome</keyword>
<dbReference type="CDD" id="cd03217">
    <property type="entry name" value="ABC_FeS_Assembly"/>
    <property type="match status" value="1"/>
</dbReference>
<dbReference type="SUPFAM" id="SSF52540">
    <property type="entry name" value="P-loop containing nucleoside triphosphate hydrolases"/>
    <property type="match status" value="1"/>
</dbReference>
<dbReference type="SMART" id="SM00382">
    <property type="entry name" value="AAA"/>
    <property type="match status" value="1"/>
</dbReference>
<dbReference type="InterPro" id="IPR027417">
    <property type="entry name" value="P-loop_NTPase"/>
</dbReference>
<dbReference type="EMBL" id="VULZ01000001">
    <property type="protein sequence ID" value="MSS13714.1"/>
    <property type="molecule type" value="Genomic_DNA"/>
</dbReference>
<evidence type="ECO:0000256" key="3">
    <source>
        <dbReference type="ARBA" id="ARBA00022840"/>
    </source>
</evidence>
<dbReference type="InterPro" id="IPR003439">
    <property type="entry name" value="ABC_transporter-like_ATP-bd"/>
</dbReference>
<proteinExistence type="inferred from homology"/>
<keyword evidence="2" id="KW-0547">Nucleotide-binding</keyword>
<dbReference type="Proteomes" id="UP000481852">
    <property type="component" value="Unassembled WGS sequence"/>
</dbReference>
<dbReference type="InterPro" id="IPR010230">
    <property type="entry name" value="FeS-cluster_ATPase_SufC"/>
</dbReference>
<keyword evidence="3" id="KW-0067">ATP-binding</keyword>
<dbReference type="PANTHER" id="PTHR43204">
    <property type="entry name" value="ABC TRANSPORTER I FAMILY MEMBER 6, CHLOROPLASTIC"/>
    <property type="match status" value="1"/>
</dbReference>
<comment type="caution">
    <text evidence="5">The sequence shown here is derived from an EMBL/GenBank/DDBJ whole genome shotgun (WGS) entry which is preliminary data.</text>
</comment>
<dbReference type="AlphaFoldDB" id="A0A6L5X4E4"/>
<reference evidence="5 6" key="1">
    <citation type="submission" date="2019-08" db="EMBL/GenBank/DDBJ databases">
        <title>In-depth cultivation of the pig gut microbiome towards novel bacterial diversity and tailored functional studies.</title>
        <authorList>
            <person name="Wylensek D."/>
            <person name="Hitch T.C.A."/>
            <person name="Clavel T."/>
        </authorList>
    </citation>
    <scope>NUCLEOTIDE SEQUENCE [LARGE SCALE GENOMIC DNA]</scope>
    <source>
        <strain evidence="5 6">Oil+RF-744-WCA-WT-11</strain>
    </source>
</reference>
<evidence type="ECO:0000256" key="2">
    <source>
        <dbReference type="ARBA" id="ARBA00022741"/>
    </source>
</evidence>
<evidence type="ECO:0000313" key="6">
    <source>
        <dbReference type="Proteomes" id="UP000481852"/>
    </source>
</evidence>
<evidence type="ECO:0000313" key="5">
    <source>
        <dbReference type="EMBL" id="MSS13714.1"/>
    </source>
</evidence>
<dbReference type="RefSeq" id="WP_154522059.1">
    <property type="nucleotide sequence ID" value="NZ_JAXEDB010000018.1"/>
</dbReference>
<dbReference type="PROSITE" id="PS50893">
    <property type="entry name" value="ABC_TRANSPORTER_2"/>
    <property type="match status" value="1"/>
</dbReference>
<evidence type="ECO:0000259" key="4">
    <source>
        <dbReference type="PROSITE" id="PS50893"/>
    </source>
</evidence>
<protein>
    <submittedName>
        <fullName evidence="5">Fe-S cluster assembly ATPase SufC</fullName>
    </submittedName>
</protein>
<name>A0A6L5X4E4_9FIRM</name>
<accession>A0A6L5X4E4</accession>
<feature type="domain" description="ABC transporter" evidence="4">
    <location>
        <begin position="5"/>
        <end position="246"/>
    </location>
</feature>
<dbReference type="InterPro" id="IPR017871">
    <property type="entry name" value="ABC_transporter-like_CS"/>
</dbReference>
<evidence type="ECO:0000256" key="1">
    <source>
        <dbReference type="ARBA" id="ARBA00006216"/>
    </source>
</evidence>
<dbReference type="GO" id="GO:0016887">
    <property type="term" value="F:ATP hydrolysis activity"/>
    <property type="evidence" value="ECO:0007669"/>
    <property type="project" value="InterPro"/>
</dbReference>
<gene>
    <name evidence="5" type="primary">sufC</name>
    <name evidence="5" type="ORF">FYJ35_01375</name>
</gene>